<dbReference type="EMBL" id="LT960614">
    <property type="protein sequence ID" value="SON56035.1"/>
    <property type="molecule type" value="Genomic_DNA"/>
</dbReference>
<evidence type="ECO:0000313" key="1">
    <source>
        <dbReference type="EMBL" id="SON56035.1"/>
    </source>
</evidence>
<gene>
    <name evidence="1" type="ORF">HDIA_2494</name>
</gene>
<dbReference type="Proteomes" id="UP000223606">
    <property type="component" value="Chromosome 1"/>
</dbReference>
<dbReference type="KEGG" id="hdi:HDIA_2494"/>
<accession>A0A2C9D8X4</accession>
<reference evidence="2" key="1">
    <citation type="submission" date="2017-09" db="EMBL/GenBank/DDBJ databases">
        <title>Genome sequence of Nannocystis excedens DSM 71.</title>
        <authorList>
            <person name="Blom J."/>
        </authorList>
    </citation>
    <scope>NUCLEOTIDE SEQUENCE [LARGE SCALE GENOMIC DNA]</scope>
    <source>
        <strain evidence="2">type strain: E19</strain>
    </source>
</reference>
<dbReference type="PANTHER" id="PTHR35175:SF2">
    <property type="entry name" value="DUF1289 DOMAIN-CONTAINING PROTEIN"/>
    <property type="match status" value="1"/>
</dbReference>
<dbReference type="Pfam" id="PF06945">
    <property type="entry name" value="DUF1289"/>
    <property type="match status" value="1"/>
</dbReference>
<evidence type="ECO:0000313" key="2">
    <source>
        <dbReference type="Proteomes" id="UP000223606"/>
    </source>
</evidence>
<keyword evidence="2" id="KW-1185">Reference proteome</keyword>
<sequence length="60" mass="6662">MPPISSPCVKICVIDETSGLCRGCLRTLDEIARWGALTESERQTVMRSLPDRRGRLSGEN</sequence>
<protein>
    <submittedName>
        <fullName evidence="1">Putative Fe-S protein</fullName>
    </submittedName>
</protein>
<dbReference type="OrthoDB" id="3569535at2"/>
<name>A0A2C9D8X4_9HYPH</name>
<proteinExistence type="predicted"/>
<dbReference type="InterPro" id="IPR010710">
    <property type="entry name" value="DUF1289"/>
</dbReference>
<dbReference type="AlphaFoldDB" id="A0A2C9D8X4"/>
<dbReference type="RefSeq" id="WP_099556465.1">
    <property type="nucleotide sequence ID" value="NZ_LT960614.1"/>
</dbReference>
<organism evidence="1 2">
    <name type="scientific">Hartmannibacter diazotrophicus</name>
    <dbReference type="NCBI Taxonomy" id="1482074"/>
    <lineage>
        <taxon>Bacteria</taxon>
        <taxon>Pseudomonadati</taxon>
        <taxon>Pseudomonadota</taxon>
        <taxon>Alphaproteobacteria</taxon>
        <taxon>Hyphomicrobiales</taxon>
        <taxon>Pleomorphomonadaceae</taxon>
        <taxon>Hartmannibacter</taxon>
    </lineage>
</organism>
<dbReference type="PANTHER" id="PTHR35175">
    <property type="entry name" value="DUF1289 DOMAIN-CONTAINING PROTEIN"/>
    <property type="match status" value="1"/>
</dbReference>